<comment type="similarity">
    <text evidence="1">Belongs to the AAA ATPase family. PCH2 subfamily.</text>
</comment>
<evidence type="ECO:0000256" key="3">
    <source>
        <dbReference type="ARBA" id="ARBA00022741"/>
    </source>
</evidence>
<accession>H2Z3E6</accession>
<evidence type="ECO:0000256" key="2">
    <source>
        <dbReference type="ARBA" id="ARBA00022364"/>
    </source>
</evidence>
<reference evidence="9" key="3">
    <citation type="submission" date="2025-09" db="UniProtKB">
        <authorList>
            <consortium name="Ensembl"/>
        </authorList>
    </citation>
    <scope>IDENTIFICATION</scope>
</reference>
<keyword evidence="3 7" id="KW-0547">Nucleotide-binding</keyword>
<dbReference type="GO" id="GO:0005694">
    <property type="term" value="C:chromosome"/>
    <property type="evidence" value="ECO:0007669"/>
    <property type="project" value="TreeGrafter"/>
</dbReference>
<evidence type="ECO:0000259" key="8">
    <source>
        <dbReference type="SMART" id="SM00382"/>
    </source>
</evidence>
<keyword evidence="10" id="KW-1185">Reference proteome</keyword>
<dbReference type="InterPro" id="IPR003959">
    <property type="entry name" value="ATPase_AAA_core"/>
</dbReference>
<keyword evidence="6" id="KW-0469">Meiosis</keyword>
<dbReference type="InterPro" id="IPR044539">
    <property type="entry name" value="Pch2-like"/>
</dbReference>
<evidence type="ECO:0000256" key="6">
    <source>
        <dbReference type="ARBA" id="ARBA00023254"/>
    </source>
</evidence>
<dbReference type="PANTHER" id="PTHR45991">
    <property type="entry name" value="PACHYTENE CHECKPOINT PROTEIN 2"/>
    <property type="match status" value="1"/>
</dbReference>
<proteinExistence type="inferred from homology"/>
<dbReference type="GO" id="GO:0051598">
    <property type="term" value="P:meiotic recombination checkpoint signaling"/>
    <property type="evidence" value="ECO:0007669"/>
    <property type="project" value="TreeGrafter"/>
</dbReference>
<dbReference type="GO" id="GO:0005634">
    <property type="term" value="C:nucleus"/>
    <property type="evidence" value="ECO:0007669"/>
    <property type="project" value="TreeGrafter"/>
</dbReference>
<dbReference type="GO" id="GO:0048477">
    <property type="term" value="P:oogenesis"/>
    <property type="evidence" value="ECO:0007669"/>
    <property type="project" value="UniProtKB-KW"/>
</dbReference>
<keyword evidence="5" id="KW-0221">Differentiation</keyword>
<evidence type="ECO:0000256" key="4">
    <source>
        <dbReference type="ARBA" id="ARBA00022840"/>
    </source>
</evidence>
<keyword evidence="5" id="KW-0896">Oogenesis</keyword>
<dbReference type="PROSITE" id="PS00674">
    <property type="entry name" value="AAA"/>
    <property type="match status" value="1"/>
</dbReference>
<dbReference type="InterPro" id="IPR003960">
    <property type="entry name" value="ATPase_AAA_CS"/>
</dbReference>
<dbReference type="InParanoid" id="H2Z3E6"/>
<dbReference type="STRING" id="51511.ENSCSAVP00000012108"/>
<reference evidence="9" key="2">
    <citation type="submission" date="2025-08" db="UniProtKB">
        <authorList>
            <consortium name="Ensembl"/>
        </authorList>
    </citation>
    <scope>IDENTIFICATION</scope>
</reference>
<dbReference type="GeneTree" id="ENSGT00940000168998"/>
<dbReference type="GO" id="GO:0016887">
    <property type="term" value="F:ATP hydrolysis activity"/>
    <property type="evidence" value="ECO:0007669"/>
    <property type="project" value="InterPro"/>
</dbReference>
<evidence type="ECO:0000256" key="5">
    <source>
        <dbReference type="ARBA" id="ARBA00022943"/>
    </source>
</evidence>
<dbReference type="HOGENOM" id="CLU_028208_2_0_1"/>
<evidence type="ECO:0000256" key="1">
    <source>
        <dbReference type="ARBA" id="ARBA00007271"/>
    </source>
</evidence>
<dbReference type="OMA" id="NVCDSVQ"/>
<dbReference type="Pfam" id="PF00004">
    <property type="entry name" value="AAA"/>
    <property type="match status" value="1"/>
</dbReference>
<dbReference type="eggNOG" id="KOG0744">
    <property type="taxonomic scope" value="Eukaryota"/>
</dbReference>
<dbReference type="PRINTS" id="PR00300">
    <property type="entry name" value="CLPPROTEASEA"/>
</dbReference>
<dbReference type="AlphaFoldDB" id="H2Z3E6"/>
<evidence type="ECO:0000256" key="7">
    <source>
        <dbReference type="RuleBase" id="RU003651"/>
    </source>
</evidence>
<organism evidence="9 10">
    <name type="scientific">Ciona savignyi</name>
    <name type="common">Pacific transparent sea squirt</name>
    <dbReference type="NCBI Taxonomy" id="51511"/>
    <lineage>
        <taxon>Eukaryota</taxon>
        <taxon>Metazoa</taxon>
        <taxon>Chordata</taxon>
        <taxon>Tunicata</taxon>
        <taxon>Ascidiacea</taxon>
        <taxon>Phlebobranchia</taxon>
        <taxon>Cionidae</taxon>
        <taxon>Ciona</taxon>
    </lineage>
</organism>
<feature type="domain" description="AAA+ ATPase" evidence="8">
    <location>
        <begin position="99"/>
        <end position="251"/>
    </location>
</feature>
<protein>
    <recommendedName>
        <fullName evidence="2">Pachytene checkpoint protein 2 homolog</fullName>
    </recommendedName>
</protein>
<dbReference type="FunCoup" id="H2Z3E6">
    <property type="interactions" value="214"/>
</dbReference>
<dbReference type="InterPro" id="IPR001270">
    <property type="entry name" value="ClpA/B"/>
</dbReference>
<keyword evidence="4 7" id="KW-0067">ATP-binding</keyword>
<dbReference type="CDD" id="cd19508">
    <property type="entry name" value="RecA-like_Pch2-like"/>
    <property type="match status" value="1"/>
</dbReference>
<evidence type="ECO:0000313" key="10">
    <source>
        <dbReference type="Proteomes" id="UP000007875"/>
    </source>
</evidence>
<evidence type="ECO:0000313" key="9">
    <source>
        <dbReference type="Ensembl" id="ENSCSAVP00000012108.1"/>
    </source>
</evidence>
<dbReference type="GO" id="GO:0007131">
    <property type="term" value="P:reciprocal meiotic recombination"/>
    <property type="evidence" value="ECO:0007669"/>
    <property type="project" value="TreeGrafter"/>
</dbReference>
<dbReference type="PANTHER" id="PTHR45991:SF1">
    <property type="entry name" value="PACHYTENE CHECKPOINT PROTEIN 2 HOMOLOG"/>
    <property type="match status" value="1"/>
</dbReference>
<dbReference type="FunFam" id="3.40.50.300:FF:000680">
    <property type="entry name" value="pachytene checkpoint protein 2 homolog"/>
    <property type="match status" value="1"/>
</dbReference>
<dbReference type="GO" id="GO:0005524">
    <property type="term" value="F:ATP binding"/>
    <property type="evidence" value="ECO:0007669"/>
    <property type="project" value="UniProtKB-KW"/>
</dbReference>
<dbReference type="Proteomes" id="UP000007875">
    <property type="component" value="Unassembled WGS sequence"/>
</dbReference>
<reference evidence="10" key="1">
    <citation type="submission" date="2003-08" db="EMBL/GenBank/DDBJ databases">
        <authorList>
            <person name="Birren B."/>
            <person name="Nusbaum C."/>
            <person name="Abebe A."/>
            <person name="Abouelleil A."/>
            <person name="Adekoya E."/>
            <person name="Ait-zahra M."/>
            <person name="Allen N."/>
            <person name="Allen T."/>
            <person name="An P."/>
            <person name="Anderson M."/>
            <person name="Anderson S."/>
            <person name="Arachchi H."/>
            <person name="Armbruster J."/>
            <person name="Bachantsang P."/>
            <person name="Baldwin J."/>
            <person name="Barry A."/>
            <person name="Bayul T."/>
            <person name="Blitshsteyn B."/>
            <person name="Bloom T."/>
            <person name="Blye J."/>
            <person name="Boguslavskiy L."/>
            <person name="Borowsky M."/>
            <person name="Boukhgalter B."/>
            <person name="Brunache A."/>
            <person name="Butler J."/>
            <person name="Calixte N."/>
            <person name="Calvo S."/>
            <person name="Camarata J."/>
            <person name="Campo K."/>
            <person name="Chang J."/>
            <person name="Cheshatsang Y."/>
            <person name="Citroen M."/>
            <person name="Collymore A."/>
            <person name="Considine T."/>
            <person name="Cook A."/>
            <person name="Cooke P."/>
            <person name="Corum B."/>
            <person name="Cuomo C."/>
            <person name="David R."/>
            <person name="Dawoe T."/>
            <person name="Degray S."/>
            <person name="Dodge S."/>
            <person name="Dooley K."/>
            <person name="Dorje P."/>
            <person name="Dorjee K."/>
            <person name="Dorris L."/>
            <person name="Duffey N."/>
            <person name="Dupes A."/>
            <person name="Elkins T."/>
            <person name="Engels R."/>
            <person name="Erickson J."/>
            <person name="Farina A."/>
            <person name="Faro S."/>
            <person name="Ferreira P."/>
            <person name="Fischer H."/>
            <person name="Fitzgerald M."/>
            <person name="Foley K."/>
            <person name="Gage D."/>
            <person name="Galagan J."/>
            <person name="Gearin G."/>
            <person name="Gnerre S."/>
            <person name="Gnirke A."/>
            <person name="Goyette A."/>
            <person name="Graham J."/>
            <person name="Grandbois E."/>
            <person name="Gyaltsen K."/>
            <person name="Hafez N."/>
            <person name="Hagopian D."/>
            <person name="Hagos B."/>
            <person name="Hall J."/>
            <person name="Hatcher B."/>
            <person name="Heller A."/>
            <person name="Higgins H."/>
            <person name="Honan T."/>
            <person name="Horn A."/>
            <person name="Houde N."/>
            <person name="Hughes L."/>
            <person name="Hulme W."/>
            <person name="Husby E."/>
            <person name="Iliev I."/>
            <person name="Jaffe D."/>
            <person name="Jones C."/>
            <person name="Kamal M."/>
            <person name="Kamat A."/>
            <person name="Kamvysselis M."/>
            <person name="Karlsson E."/>
            <person name="Kells C."/>
            <person name="Kieu A."/>
            <person name="Kisner P."/>
            <person name="Kodira C."/>
            <person name="Kulbokas E."/>
            <person name="Labutti K."/>
            <person name="Lama D."/>
            <person name="Landers T."/>
            <person name="Leger J."/>
            <person name="Levine S."/>
            <person name="Lewis D."/>
            <person name="Lewis T."/>
            <person name="Lindblad-toh K."/>
            <person name="Liu X."/>
            <person name="Lokyitsang T."/>
            <person name="Lokyitsang Y."/>
            <person name="Lucien O."/>
            <person name="Lui A."/>
            <person name="Ma L.J."/>
            <person name="Mabbitt R."/>
            <person name="Macdonald J."/>
            <person name="Maclean C."/>
            <person name="Major J."/>
            <person name="Manning J."/>
            <person name="Marabella R."/>
            <person name="Maru K."/>
            <person name="Matthews C."/>
            <person name="Mauceli E."/>
            <person name="Mccarthy M."/>
            <person name="Mcdonough S."/>
            <person name="Mcghee T."/>
            <person name="Meldrim J."/>
            <person name="Meneus L."/>
            <person name="Mesirov J."/>
            <person name="Mihalev A."/>
            <person name="Mihova T."/>
            <person name="Mikkelsen T."/>
            <person name="Mlenga V."/>
            <person name="Moru K."/>
            <person name="Mozes J."/>
            <person name="Mulrain L."/>
            <person name="Munson G."/>
            <person name="Naylor J."/>
            <person name="Newes C."/>
            <person name="Nguyen C."/>
            <person name="Nguyen N."/>
            <person name="Nguyen T."/>
            <person name="Nicol R."/>
            <person name="Nielsen C."/>
            <person name="Nizzari M."/>
            <person name="Norbu C."/>
            <person name="Norbu N."/>
            <person name="O'donnell P."/>
            <person name="Okoawo O."/>
            <person name="O'leary S."/>
            <person name="Omotosho B."/>
            <person name="O'neill K."/>
            <person name="Osman S."/>
            <person name="Parker S."/>
            <person name="Perrin D."/>
            <person name="Phunkhang P."/>
            <person name="Piqani B."/>
            <person name="Purcell S."/>
            <person name="Rachupka T."/>
            <person name="Ramasamy U."/>
            <person name="Rameau R."/>
            <person name="Ray V."/>
            <person name="Raymond C."/>
            <person name="Retta R."/>
            <person name="Richardson S."/>
            <person name="Rise C."/>
            <person name="Rodriguez J."/>
            <person name="Rogers J."/>
            <person name="Rogov P."/>
            <person name="Rutman M."/>
            <person name="Schupbach R."/>
            <person name="Seaman C."/>
            <person name="Settipalli S."/>
            <person name="Sharpe T."/>
            <person name="Sheridan J."/>
            <person name="Sherpa N."/>
            <person name="Shi J."/>
            <person name="Smirnov S."/>
            <person name="Smith C."/>
            <person name="Sougnez C."/>
            <person name="Spencer B."/>
            <person name="Stalker J."/>
            <person name="Stange-thomann N."/>
            <person name="Stavropoulos S."/>
            <person name="Stetson K."/>
            <person name="Stone C."/>
            <person name="Stone S."/>
            <person name="Stubbs M."/>
            <person name="Talamas J."/>
            <person name="Tchuinga P."/>
            <person name="Tenzing P."/>
            <person name="Tesfaye S."/>
            <person name="Theodore J."/>
            <person name="Thoulutsang Y."/>
            <person name="Topham K."/>
            <person name="Towey S."/>
            <person name="Tsamla T."/>
            <person name="Tsomo N."/>
            <person name="Vallee D."/>
            <person name="Vassiliev H."/>
            <person name="Venkataraman V."/>
            <person name="Vinson J."/>
            <person name="Vo A."/>
            <person name="Wade C."/>
            <person name="Wang S."/>
            <person name="Wangchuk T."/>
            <person name="Wangdi T."/>
            <person name="Whittaker C."/>
            <person name="Wilkinson J."/>
            <person name="Wu Y."/>
            <person name="Wyman D."/>
            <person name="Yadav S."/>
            <person name="Yang S."/>
            <person name="Yang X."/>
            <person name="Yeager S."/>
            <person name="Yee E."/>
            <person name="Young G."/>
            <person name="Zainoun J."/>
            <person name="Zembeck L."/>
            <person name="Zimmer A."/>
            <person name="Zody M."/>
            <person name="Lander E."/>
        </authorList>
    </citation>
    <scope>NUCLEOTIDE SEQUENCE [LARGE SCALE GENOMIC DNA]</scope>
</reference>
<dbReference type="InterPro" id="IPR003593">
    <property type="entry name" value="AAA+_ATPase"/>
</dbReference>
<dbReference type="SMART" id="SM00382">
    <property type="entry name" value="AAA"/>
    <property type="match status" value="1"/>
</dbReference>
<name>H2Z3E6_CIOSA</name>
<dbReference type="Ensembl" id="ENSCSAVT00000012248.1">
    <property type="protein sequence ID" value="ENSCSAVP00000012108.1"/>
    <property type="gene ID" value="ENSCSAVG00000007117.1"/>
</dbReference>
<dbReference type="InterPro" id="IPR058249">
    <property type="entry name" value="Pch2_C"/>
</dbReference>
<dbReference type="InterPro" id="IPR027417">
    <property type="entry name" value="P-loop_NTPase"/>
</dbReference>
<dbReference type="Pfam" id="PF23242">
    <property type="entry name" value="AAA_lid_TRIP13_C"/>
    <property type="match status" value="1"/>
</dbReference>
<dbReference type="Gene3D" id="3.40.50.300">
    <property type="entry name" value="P-loop containing nucleotide triphosphate hydrolases"/>
    <property type="match status" value="1"/>
</dbReference>
<dbReference type="SUPFAM" id="SSF52540">
    <property type="entry name" value="P-loop containing nucleoside triphosphate hydrolases"/>
    <property type="match status" value="1"/>
</dbReference>
<sequence length="352" mass="39539">ILTCFPTHRNKNNDLIILGEAKMNIYVYRVFEEQPENEMLEHDEEDLPAATHWMLPSTMFEDLWESLIFDSSIKESLLNYTNSSLYFSDQGVNDKLITWNRVVLLHGPPGTGKTSLCRALAHKLAIRLSGRFRKASLLEVNSHSLFSKWFSESGKLVMKMFQKVESLVADEDHLVCLLVDEVESLTAARSSVAAGTEPSDAIRVVNAVLTRLDQLKQYKNVLILTTSNVTGKIDAAFIDRADIKFYIGPPSPEAIYAILRSCIMELCRAHVVISRVEILARTPSDIATLSLPLSQKLWEISQEAYGLSGRALRKLPFLAHAQSIQTFKNTSLENFLHALSNSVKVMLAEVDQ</sequence>